<dbReference type="PANTHER" id="PTHR47001">
    <property type="entry name" value="TRANSCRIPTION FACTOR BHLH121"/>
    <property type="match status" value="1"/>
</dbReference>
<dbReference type="OrthoDB" id="515493at2759"/>
<keyword evidence="3" id="KW-1185">Reference proteome</keyword>
<dbReference type="PANTHER" id="PTHR47001:SF1">
    <property type="entry name" value="TRANSCRIPTION FACTOR BHLH11"/>
    <property type="match status" value="1"/>
</dbReference>
<dbReference type="InterPro" id="IPR044579">
    <property type="entry name" value="bHLH11/121"/>
</dbReference>
<dbReference type="AlphaFoldDB" id="A0A8X7ZE41"/>
<evidence type="ECO:0000313" key="2">
    <source>
        <dbReference type="EMBL" id="KAG6768194.1"/>
    </source>
</evidence>
<gene>
    <name evidence="2" type="ORF">POTOM_027091</name>
</gene>
<proteinExistence type="predicted"/>
<protein>
    <submittedName>
        <fullName evidence="2">Uncharacterized protein</fullName>
    </submittedName>
</protein>
<keyword evidence="1" id="KW-0175">Coiled coil</keyword>
<dbReference type="GO" id="GO:0003700">
    <property type="term" value="F:DNA-binding transcription factor activity"/>
    <property type="evidence" value="ECO:0007669"/>
    <property type="project" value="InterPro"/>
</dbReference>
<reference evidence="2" key="1">
    <citation type="journal article" date="2020" name="bioRxiv">
        <title>Hybrid origin of Populus tomentosa Carr. identified through genome sequencing and phylogenomic analysis.</title>
        <authorList>
            <person name="An X."/>
            <person name="Gao K."/>
            <person name="Chen Z."/>
            <person name="Li J."/>
            <person name="Yang X."/>
            <person name="Yang X."/>
            <person name="Zhou J."/>
            <person name="Guo T."/>
            <person name="Zhao T."/>
            <person name="Huang S."/>
            <person name="Miao D."/>
            <person name="Khan W.U."/>
            <person name="Rao P."/>
            <person name="Ye M."/>
            <person name="Lei B."/>
            <person name="Liao W."/>
            <person name="Wang J."/>
            <person name="Ji L."/>
            <person name="Li Y."/>
            <person name="Guo B."/>
            <person name="Mustafa N.S."/>
            <person name="Li S."/>
            <person name="Yun Q."/>
            <person name="Keller S.R."/>
            <person name="Mao J."/>
            <person name="Zhang R."/>
            <person name="Strauss S.H."/>
        </authorList>
    </citation>
    <scope>NUCLEOTIDE SEQUENCE</scope>
    <source>
        <strain evidence="2">GM15</strain>
        <tissue evidence="2">Leaf</tissue>
    </source>
</reference>
<comment type="caution">
    <text evidence="2">The sequence shown here is derived from an EMBL/GenBank/DDBJ whole genome shotgun (WGS) entry which is preliminary data.</text>
</comment>
<feature type="coiled-coil region" evidence="1">
    <location>
        <begin position="142"/>
        <end position="197"/>
    </location>
</feature>
<organism evidence="2 3">
    <name type="scientific">Populus tomentosa</name>
    <name type="common">Chinese white poplar</name>
    <dbReference type="NCBI Taxonomy" id="118781"/>
    <lineage>
        <taxon>Eukaryota</taxon>
        <taxon>Viridiplantae</taxon>
        <taxon>Streptophyta</taxon>
        <taxon>Embryophyta</taxon>
        <taxon>Tracheophyta</taxon>
        <taxon>Spermatophyta</taxon>
        <taxon>Magnoliopsida</taxon>
        <taxon>eudicotyledons</taxon>
        <taxon>Gunneridae</taxon>
        <taxon>Pentapetalae</taxon>
        <taxon>rosids</taxon>
        <taxon>fabids</taxon>
        <taxon>Malpighiales</taxon>
        <taxon>Salicaceae</taxon>
        <taxon>Saliceae</taxon>
        <taxon>Populus</taxon>
    </lineage>
</organism>
<evidence type="ECO:0000256" key="1">
    <source>
        <dbReference type="SAM" id="Coils"/>
    </source>
</evidence>
<accession>A0A8X7ZE41</accession>
<name>A0A8X7ZE41_POPTO</name>
<dbReference type="EMBL" id="JAAWWB010000013">
    <property type="protein sequence ID" value="KAG6768194.1"/>
    <property type="molecule type" value="Genomic_DNA"/>
</dbReference>
<sequence length="270" mass="30585">MVELCDYDGVNKKFTVYSITRYGARANQTSVKRGNQNMDMGGDREGDPLIDIVSYVPVLFYGVSLFLFGRQRQEMEVEDPLAVAREVQRADREKLRDNLYEQFLELLYYVIMCFTCYFHLHADPDRPKNDEATVLTDVIQVLKDLTSKVDRLKVQCATLSGESCELVQEKNEVREERASLKAEIENLNAQYRQKARAMFPWAAVDPTVVMPPPYSHPVPVPVPPGPIHIHPSLQPFVFLGNQNPGAIASPCFNIYSSGSHFQANRIPEAS</sequence>
<evidence type="ECO:0000313" key="3">
    <source>
        <dbReference type="Proteomes" id="UP000886885"/>
    </source>
</evidence>
<dbReference type="GO" id="GO:0006879">
    <property type="term" value="P:intracellular iron ion homeostasis"/>
    <property type="evidence" value="ECO:0007669"/>
    <property type="project" value="InterPro"/>
</dbReference>
<dbReference type="Proteomes" id="UP000886885">
    <property type="component" value="Chromosome 7A"/>
</dbReference>